<evidence type="ECO:0000256" key="1">
    <source>
        <dbReference type="SAM" id="Phobius"/>
    </source>
</evidence>
<protein>
    <submittedName>
        <fullName evidence="5">Uncharacterized protein</fullName>
    </submittedName>
</protein>
<name>A0A078KQM2_9FIRM</name>
<feature type="domain" description="TcaA 4th" evidence="3">
    <location>
        <begin position="262"/>
        <end position="316"/>
    </location>
</feature>
<evidence type="ECO:0000259" key="2">
    <source>
        <dbReference type="Pfam" id="PF13240"/>
    </source>
</evidence>
<feature type="domain" description="Zinc-ribbon" evidence="2">
    <location>
        <begin position="19"/>
        <end position="41"/>
    </location>
</feature>
<keyword evidence="6" id="KW-1185">Reference proteome</keyword>
<dbReference type="HOGENOM" id="CLU_658410_0_0_9"/>
<feature type="transmembrane region" description="Helical" evidence="1">
    <location>
        <begin position="80"/>
        <end position="100"/>
    </location>
</feature>
<dbReference type="EMBL" id="LM995447">
    <property type="protein sequence ID" value="CDZ23425.1"/>
    <property type="molecule type" value="Genomic_DNA"/>
</dbReference>
<dbReference type="PATRIC" id="fig|29343.3.peg.293"/>
<organism evidence="5 6">
    <name type="scientific">[Clostridium] cellulosi</name>
    <dbReference type="NCBI Taxonomy" id="29343"/>
    <lineage>
        <taxon>Bacteria</taxon>
        <taxon>Bacillati</taxon>
        <taxon>Bacillota</taxon>
        <taxon>Clostridia</taxon>
        <taxon>Eubacteriales</taxon>
        <taxon>Oscillospiraceae</taxon>
        <taxon>Oscillospiraceae incertae sedis</taxon>
    </lineage>
</organism>
<dbReference type="InterPro" id="IPR026870">
    <property type="entry name" value="Zinc_ribbon_dom"/>
</dbReference>
<evidence type="ECO:0000313" key="5">
    <source>
        <dbReference type="EMBL" id="CDZ23425.1"/>
    </source>
</evidence>
<evidence type="ECO:0000313" key="6">
    <source>
        <dbReference type="Proteomes" id="UP000032431"/>
    </source>
</evidence>
<sequence length="417" mass="47181">MLFIVLVTTQDNVGGVEVYCNNCGAEIREGSTICPHCGEPVSNLPRSWRKKQKKRIKASYLNRTQTADQSKKVYSKRKKIAIVASALQALIVVIAASAAINHTYSIKGTAERLESALKSKNVNMVARVTGLDKEMASEFVNSYDDSILDELDELKLGNYNGDNFKLTKKNFLWLNIYKISVKTYKCRIKTNLCPISIYEGTSLVDYLIEEEGTITITPGKHRLVAEYYRGNLIQSLSQTVNTSGEKSANFIFDKLQIGVGEKFKDAEVYINGEDTKKAVSSYEKVIDNYYIPFSNGDKVQLEMQFPWGKLKTKEFTKGTNSIKFLPDEKTKQLVMDTIVTCNKSIVDAKKARDANKANGLTGYAKEYVQRFIDNMKKYEEYYHGGIEKIDFDLDSFTLSDDSDFSQKDYDLYNCSNT</sequence>
<dbReference type="KEGG" id="ccel:CCDG5_0282"/>
<keyword evidence="1" id="KW-0812">Transmembrane</keyword>
<dbReference type="OrthoDB" id="1895190at2"/>
<dbReference type="Pfam" id="PF22820">
    <property type="entry name" value="TcaA_3rd_4th"/>
    <property type="match status" value="1"/>
</dbReference>
<keyword evidence="1" id="KW-1133">Transmembrane helix</keyword>
<feature type="domain" description="YvbJ-like NTF2-like" evidence="4">
    <location>
        <begin position="334"/>
        <end position="402"/>
    </location>
</feature>
<evidence type="ECO:0000259" key="4">
    <source>
        <dbReference type="Pfam" id="PF25155"/>
    </source>
</evidence>
<dbReference type="Proteomes" id="UP000032431">
    <property type="component" value="Chromosome I"/>
</dbReference>
<evidence type="ECO:0000259" key="3">
    <source>
        <dbReference type="Pfam" id="PF22820"/>
    </source>
</evidence>
<keyword evidence="1" id="KW-0472">Membrane</keyword>
<dbReference type="InterPro" id="IPR054530">
    <property type="entry name" value="TcaA_4th"/>
</dbReference>
<dbReference type="Pfam" id="PF13240">
    <property type="entry name" value="Zn_Ribbon_1"/>
    <property type="match status" value="1"/>
</dbReference>
<dbReference type="InterPro" id="IPR056902">
    <property type="entry name" value="NTF2_YvbJ"/>
</dbReference>
<gene>
    <name evidence="5" type="ORF">CCDG5_0282</name>
</gene>
<reference evidence="6" key="1">
    <citation type="submission" date="2014-07" db="EMBL/GenBank/DDBJ databases">
        <authorList>
            <person name="Wibberg D."/>
        </authorList>
    </citation>
    <scope>NUCLEOTIDE SEQUENCE [LARGE SCALE GENOMIC DNA]</scope>
    <source>
        <strain evidence="6">DG5</strain>
    </source>
</reference>
<proteinExistence type="predicted"/>
<dbReference type="Pfam" id="PF25155">
    <property type="entry name" value="NTF2_YvbJ"/>
    <property type="match status" value="1"/>
</dbReference>
<accession>A0A078KQM2</accession>
<dbReference type="AlphaFoldDB" id="A0A078KQM2"/>